<evidence type="ECO:0000259" key="15">
    <source>
        <dbReference type="PROSITE" id="PS50209"/>
    </source>
</evidence>
<keyword evidence="10 13" id="KW-0413">Isomerase</keyword>
<keyword evidence="8 13" id="KW-0238">DNA-binding</keyword>
<comment type="subunit">
    <text evidence="13">Heterodimer of AddA and AddB/RexB.</text>
</comment>
<dbReference type="HAMAP" id="MF_01451">
    <property type="entry name" value="AddA"/>
    <property type="match status" value="1"/>
</dbReference>
<dbReference type="InterPro" id="IPR000212">
    <property type="entry name" value="DNA_helicase_UvrD/REP"/>
</dbReference>
<dbReference type="EC" id="5.6.2.4" evidence="13"/>
<dbReference type="PANTHER" id="PTHR11070:SF48">
    <property type="entry name" value="ATP-DEPENDENT HELICASE_NUCLEASE SUBUNIT A"/>
    <property type="match status" value="1"/>
</dbReference>
<evidence type="ECO:0000256" key="8">
    <source>
        <dbReference type="ARBA" id="ARBA00023125"/>
    </source>
</evidence>
<keyword evidence="2 13" id="KW-0547">Nucleotide-binding</keyword>
<dbReference type="GO" id="GO:0043138">
    <property type="term" value="F:3'-5' DNA helicase activity"/>
    <property type="evidence" value="ECO:0007669"/>
    <property type="project" value="UniProtKB-UniRule"/>
</dbReference>
<feature type="domain" description="UvrD-like helicase ATP-binding" evidence="16">
    <location>
        <begin position="12"/>
        <end position="487"/>
    </location>
</feature>
<keyword evidence="6 13" id="KW-0269">Exonuclease</keyword>
<keyword evidence="1 13" id="KW-0540">Nuclease</keyword>
<evidence type="ECO:0000256" key="3">
    <source>
        <dbReference type="ARBA" id="ARBA00022763"/>
    </source>
</evidence>
<dbReference type="InterPro" id="IPR027417">
    <property type="entry name" value="P-loop_NTPase"/>
</dbReference>
<reference evidence="18" key="1">
    <citation type="submission" date="2018-12" db="EMBL/GenBank/DDBJ databases">
        <authorList>
            <person name="Sun L."/>
            <person name="Chen Z."/>
        </authorList>
    </citation>
    <scope>NUCLEOTIDE SEQUENCE [LARGE SCALE GENOMIC DNA]</scope>
    <source>
        <strain evidence="18">DSM 16012</strain>
    </source>
</reference>
<dbReference type="InterPro" id="IPR014017">
    <property type="entry name" value="DNA_helicase_UvrD-like_C"/>
</dbReference>
<dbReference type="PROSITE" id="PS51198">
    <property type="entry name" value="UVRD_HELICASE_ATP_BIND"/>
    <property type="match status" value="1"/>
</dbReference>
<proteinExistence type="inferred from homology"/>
<evidence type="ECO:0000256" key="6">
    <source>
        <dbReference type="ARBA" id="ARBA00022839"/>
    </source>
</evidence>
<dbReference type="GO" id="GO:0005829">
    <property type="term" value="C:cytosol"/>
    <property type="evidence" value="ECO:0007669"/>
    <property type="project" value="TreeGrafter"/>
</dbReference>
<comment type="catalytic activity">
    <reaction evidence="12 13">
        <text>ATP + H2O = ADP + phosphate + H(+)</text>
        <dbReference type="Rhea" id="RHEA:13065"/>
        <dbReference type="ChEBI" id="CHEBI:15377"/>
        <dbReference type="ChEBI" id="CHEBI:15378"/>
        <dbReference type="ChEBI" id="CHEBI:30616"/>
        <dbReference type="ChEBI" id="CHEBI:43474"/>
        <dbReference type="ChEBI" id="CHEBI:456216"/>
        <dbReference type="EC" id="5.6.2.4"/>
    </reaction>
</comment>
<dbReference type="GO" id="GO:0000724">
    <property type="term" value="P:double-strand break repair via homologous recombination"/>
    <property type="evidence" value="ECO:0007669"/>
    <property type="project" value="UniProtKB-UniRule"/>
</dbReference>
<gene>
    <name evidence="13 18" type="primary">addA</name>
    <name evidence="18" type="ORF">D4N35_001925</name>
</gene>
<dbReference type="GO" id="GO:0005524">
    <property type="term" value="F:ATP binding"/>
    <property type="evidence" value="ECO:0007669"/>
    <property type="project" value="UniProtKB-UniRule"/>
</dbReference>
<comment type="catalytic activity">
    <reaction evidence="11 13">
        <text>Couples ATP hydrolysis with the unwinding of duplex DNA by translocating in the 3'-5' direction.</text>
        <dbReference type="EC" id="5.6.2.4"/>
    </reaction>
</comment>
<dbReference type="Gene3D" id="1.10.274.50">
    <property type="match status" value="1"/>
</dbReference>
<evidence type="ECO:0000256" key="1">
    <source>
        <dbReference type="ARBA" id="ARBA00022722"/>
    </source>
</evidence>
<dbReference type="GO" id="GO:0003690">
    <property type="term" value="F:double-stranded DNA binding"/>
    <property type="evidence" value="ECO:0007669"/>
    <property type="project" value="UniProtKB-UniRule"/>
</dbReference>
<name>A0A443J1Q8_9BACI</name>
<keyword evidence="7 13" id="KW-0067">ATP-binding</keyword>
<evidence type="ECO:0000256" key="10">
    <source>
        <dbReference type="ARBA" id="ARBA00023235"/>
    </source>
</evidence>
<dbReference type="GO" id="GO:0016887">
    <property type="term" value="F:ATP hydrolysis activity"/>
    <property type="evidence" value="ECO:0007669"/>
    <property type="project" value="RHEA"/>
</dbReference>
<evidence type="ECO:0000259" key="16">
    <source>
        <dbReference type="PROSITE" id="PS51198"/>
    </source>
</evidence>
<evidence type="ECO:0000256" key="12">
    <source>
        <dbReference type="ARBA" id="ARBA00048988"/>
    </source>
</evidence>
<evidence type="ECO:0000259" key="17">
    <source>
        <dbReference type="PROSITE" id="PS51217"/>
    </source>
</evidence>
<comment type="similarity">
    <text evidence="13">Belongs to the helicase family. AddA subfamily.</text>
</comment>
<dbReference type="AlphaFoldDB" id="A0A443J1Q8"/>
<accession>A0A443J1Q8</accession>
<dbReference type="PROSITE" id="PS50209">
    <property type="entry name" value="CARD"/>
    <property type="match status" value="1"/>
</dbReference>
<dbReference type="FunFam" id="3.40.50.300:FF:001236">
    <property type="entry name" value="ATP-dependent helicase/nuclease subunit A"/>
    <property type="match status" value="1"/>
</dbReference>
<dbReference type="EC" id="3.1.-.-" evidence="13"/>
<dbReference type="OrthoDB" id="9810135at2"/>
<dbReference type="SUPFAM" id="SSF52540">
    <property type="entry name" value="P-loop containing nucleoside triphosphate hydrolases"/>
    <property type="match status" value="1"/>
</dbReference>
<dbReference type="EMBL" id="QYTU02000002">
    <property type="protein sequence ID" value="RWR14561.1"/>
    <property type="molecule type" value="Genomic_DNA"/>
</dbReference>
<dbReference type="InterPro" id="IPR014152">
    <property type="entry name" value="AddA"/>
</dbReference>
<keyword evidence="9 13" id="KW-0234">DNA repair</keyword>
<evidence type="ECO:0000256" key="11">
    <source>
        <dbReference type="ARBA" id="ARBA00034617"/>
    </source>
</evidence>
<dbReference type="PANTHER" id="PTHR11070">
    <property type="entry name" value="UVRD / RECB / PCRA DNA HELICASE FAMILY MEMBER"/>
    <property type="match status" value="1"/>
</dbReference>
<keyword evidence="3 13" id="KW-0227">DNA damage</keyword>
<dbReference type="Gene3D" id="3.90.320.10">
    <property type="match status" value="1"/>
</dbReference>
<dbReference type="RefSeq" id="WP_120069139.1">
    <property type="nucleotide sequence ID" value="NZ_CP126113.1"/>
</dbReference>
<comment type="caution">
    <text evidence="18">The sequence shown here is derived from an EMBL/GenBank/DDBJ whole genome shotgun (WGS) entry which is preliminary data.</text>
</comment>
<feature type="binding site" evidence="14">
    <location>
        <begin position="33"/>
        <end position="40"/>
    </location>
    <ligand>
        <name>ATP</name>
        <dbReference type="ChEBI" id="CHEBI:30616"/>
    </ligand>
</feature>
<feature type="domain" description="CARD" evidence="15">
    <location>
        <begin position="1092"/>
        <end position="1143"/>
    </location>
</feature>
<keyword evidence="5 13" id="KW-0347">Helicase</keyword>
<comment type="cofactor">
    <cofactor evidence="13">
        <name>Mg(2+)</name>
        <dbReference type="ChEBI" id="CHEBI:18420"/>
    </cofactor>
</comment>
<keyword evidence="19" id="KW-1185">Reference proteome</keyword>
<evidence type="ECO:0000256" key="7">
    <source>
        <dbReference type="ARBA" id="ARBA00022840"/>
    </source>
</evidence>
<dbReference type="Pfam" id="PF12705">
    <property type="entry name" value="PDDEXK_1"/>
    <property type="match status" value="1"/>
</dbReference>
<dbReference type="PROSITE" id="PS51217">
    <property type="entry name" value="UVRD_HELICASE_CTER"/>
    <property type="match status" value="1"/>
</dbReference>
<evidence type="ECO:0000256" key="13">
    <source>
        <dbReference type="HAMAP-Rule" id="MF_01451"/>
    </source>
</evidence>
<dbReference type="SUPFAM" id="SSF52980">
    <property type="entry name" value="Restriction endonuclease-like"/>
    <property type="match status" value="1"/>
</dbReference>
<dbReference type="Pfam" id="PF00580">
    <property type="entry name" value="UvrD-helicase"/>
    <property type="match status" value="1"/>
</dbReference>
<feature type="domain" description="UvrD-like helicase C-terminal" evidence="17">
    <location>
        <begin position="526"/>
        <end position="813"/>
    </location>
</feature>
<evidence type="ECO:0000313" key="18">
    <source>
        <dbReference type="EMBL" id="RWR14561.1"/>
    </source>
</evidence>
<protein>
    <recommendedName>
        <fullName evidence="13">ATP-dependent helicase/nuclease subunit A</fullName>
        <ecNumber evidence="13">3.1.-.-</ecNumber>
        <ecNumber evidence="13">5.6.2.4</ecNumber>
    </recommendedName>
    <alternativeName>
        <fullName evidence="13">ATP-dependent helicase/nuclease AddA</fullName>
    </alternativeName>
    <alternativeName>
        <fullName evidence="13">DNA 3'-5' helicase AddA</fullName>
    </alternativeName>
</protein>
<keyword evidence="4 13" id="KW-0378">Hydrolase</keyword>
<evidence type="ECO:0000256" key="14">
    <source>
        <dbReference type="PROSITE-ProRule" id="PRU00560"/>
    </source>
</evidence>
<evidence type="ECO:0000256" key="2">
    <source>
        <dbReference type="ARBA" id="ARBA00022741"/>
    </source>
</evidence>
<dbReference type="InterPro" id="IPR011604">
    <property type="entry name" value="PDDEXK-like_dom_sf"/>
</dbReference>
<dbReference type="Proteomes" id="UP000273811">
    <property type="component" value="Unassembled WGS sequence"/>
</dbReference>
<dbReference type="NCBIfam" id="TIGR02785">
    <property type="entry name" value="addA_Gpos"/>
    <property type="match status" value="1"/>
</dbReference>
<sequence>MKTDIPIKPENKTWTDEQWKAIFAKDQDILVAAAAGSGKTAVLVERIIQKIIAETDPLDVDQLLVVTFTNAAAAEMRARIGDALTQAINERPESGHLRKQLGLLNRASISTLHSFCLDALRKHYYMIDIDPRFRVADDNEIALLRDEVLDDLFEEEYGKEKNDQFFRLVDTFTGDRSDEELQVLVLKLYDFSRSHPYPDHWLDALVDMYDVPEGTGIQELPFTQILLSDIELQLTGARQLLEEAYEMTQMPGGPAPRAANYLEDLEVVSRMQKAANESWASLHSEMNNWKFTRAKSCRGDEYDQELLKDADALRKKAKGILEKTAKDIFSREAESFLRDMRRMHPIYQALVHLVKSFADRFALEKKERGIVDFADLEHFALHILVDGDLSDNEVRPSEIALGYRNQFKEVLVDEYQDVNMVQETILQLISADGESDGNLFMVGDVKQSIYRFRLAEPNLFLEKYTRFTPDGENNGLRIDLSRNFRSRAEILDGTNFLFRQIMGINVGEIDYNKDAELVPGARYPSDDVYPIEVAIIDQSEEPDSENSLQEGGFDEEEIEQSRLEARFLAKKIREIIDEERPVYDPKTGLHRPAQYKDIVILMRSLTWAQDIMDEFKHEGIPVYANLSSGYFEATEVTVMLSLLKVVDNPDQDIPLAAVLRSPIVGLDEESLARIRVNFRKGSFYEAVKKFIKNPGDAADERIRTKLISFIENLHGWRSMARSGALSSLIWQLYRDTNFYEFAGGLPGGKQRQANLRALYDRASQYEETSYRGLFRFLRFVERMQDRGKDLGAARALGEQEDVVRLMTIHSSKGLEFPIVFAAGLGRQFNMKDINSPFLFDKDFGFASKYIDSEKRISYPSLPQLALKRKKRMELAAEEMRVLYVALTRAKEKLYLVGIVKNLEKEIKKWSKGSLGGEWLLKDFDRASATAFMDWIGPAIIRHKDCSIARSPADNGDVSGHPSRWKVDILPASILQRTEEEETKEPDVWLETVKEGLPSSIQSPLKEKVFSRLSWSYPHLIASKRMSKQTVSELKRMAEIKDEASAATLMGGSPRTSAPIFNKPKFLEKQSISPAERGTVMHAVMQHIPLNEVPTLMSVEHLLDDLIQKEILTLEQADSVSVEQIVQFFQSDLGRRLLQASETKREVPFTMGIQAKEVYSDWDGEDESVIVQGMIDCIVLEEDGAVLLDYKTDAISGRFPGGFDQAKRVLEKRYQMQIHLYGQAIEQIWKKKVKEKYLYFFDGGHILKI</sequence>
<dbReference type="FunFam" id="3.40.50.300:FF:001196">
    <property type="entry name" value="ATP-dependent helicase/nuclease subunit A"/>
    <property type="match status" value="1"/>
</dbReference>
<dbReference type="GO" id="GO:0008408">
    <property type="term" value="F:3'-5' exonuclease activity"/>
    <property type="evidence" value="ECO:0007669"/>
    <property type="project" value="UniProtKB-UniRule"/>
</dbReference>
<evidence type="ECO:0000256" key="9">
    <source>
        <dbReference type="ARBA" id="ARBA00023204"/>
    </source>
</evidence>
<evidence type="ECO:0000256" key="5">
    <source>
        <dbReference type="ARBA" id="ARBA00022806"/>
    </source>
</evidence>
<dbReference type="InterPro" id="IPR001315">
    <property type="entry name" value="CARD"/>
</dbReference>
<evidence type="ECO:0000256" key="4">
    <source>
        <dbReference type="ARBA" id="ARBA00022801"/>
    </source>
</evidence>
<dbReference type="Pfam" id="PF13361">
    <property type="entry name" value="UvrD_C"/>
    <property type="match status" value="1"/>
</dbReference>
<dbReference type="InterPro" id="IPR011335">
    <property type="entry name" value="Restrct_endonuc-II-like"/>
</dbReference>
<dbReference type="Gene3D" id="3.40.50.300">
    <property type="entry name" value="P-loop containing nucleotide triphosphate hydrolases"/>
    <property type="match status" value="4"/>
</dbReference>
<evidence type="ECO:0000313" key="19">
    <source>
        <dbReference type="Proteomes" id="UP000273811"/>
    </source>
</evidence>
<organism evidence="18 19">
    <name type="scientific">Siminovitchia fortis</name>
    <dbReference type="NCBI Taxonomy" id="254758"/>
    <lineage>
        <taxon>Bacteria</taxon>
        <taxon>Bacillati</taxon>
        <taxon>Bacillota</taxon>
        <taxon>Bacilli</taxon>
        <taxon>Bacillales</taxon>
        <taxon>Bacillaceae</taxon>
        <taxon>Siminovitchia</taxon>
    </lineage>
</organism>
<dbReference type="InterPro" id="IPR038726">
    <property type="entry name" value="PDDEXK_AddAB-type"/>
</dbReference>
<comment type="function">
    <text evidence="13">The heterodimer acts as both an ATP-dependent DNA helicase and an ATP-dependent, dual-direction single-stranded exonuclease. Recognizes the chi site generating a DNA molecule suitable for the initiation of homologous recombination. The AddA nuclease domain is required for chi fragment generation; this subunit has the helicase and 3' -&gt; 5' nuclease activities.</text>
</comment>
<dbReference type="GO" id="GO:0033202">
    <property type="term" value="C:DNA helicase complex"/>
    <property type="evidence" value="ECO:0007669"/>
    <property type="project" value="TreeGrafter"/>
</dbReference>
<dbReference type="InterPro" id="IPR014016">
    <property type="entry name" value="UvrD-like_ATP-bd"/>
</dbReference>